<proteinExistence type="predicted"/>
<dbReference type="GeneID" id="26101524"/>
<dbReference type="Pfam" id="PF25627">
    <property type="entry name" value="Polyoma_VP2"/>
    <property type="match status" value="1"/>
</dbReference>
<dbReference type="EMBL" id="KR612373">
    <property type="protein sequence ID" value="ALJ83725.1"/>
    <property type="molecule type" value="Genomic_DNA"/>
</dbReference>
<dbReference type="Proteomes" id="UP000120516">
    <property type="component" value="Genome"/>
</dbReference>
<evidence type="ECO:0000313" key="2">
    <source>
        <dbReference type="EMBL" id="ALJ83725.1"/>
    </source>
</evidence>
<reference evidence="4 5" key="1">
    <citation type="journal article" date="2015" name="PLoS ONE">
        <title>Identification of Two Novel Members of the Tentative Genus Wukipolyomavirus in Wild Rodents.</title>
        <authorList>
            <person name="Nainys J."/>
            <person name="Timinskas A."/>
            <person name="Schneider J."/>
            <person name="Ulrich R.G."/>
            <person name="Gedvilaite A."/>
        </authorList>
    </citation>
    <scope>NUCLEOTIDE SEQUENCE [LARGE SCALE GENOMIC DNA]</scope>
    <source>
        <strain evidence="2">KS13/0947</strain>
        <strain evidence="3">KS13/0980</strain>
    </source>
</reference>
<feature type="compositionally biased region" description="Basic residues" evidence="1">
    <location>
        <begin position="362"/>
        <end position="384"/>
    </location>
</feature>
<feature type="region of interest" description="Disordered" evidence="1">
    <location>
        <begin position="340"/>
        <end position="384"/>
    </location>
</feature>
<dbReference type="Proteomes" id="UP000165507">
    <property type="component" value="Segment"/>
</dbReference>
<dbReference type="InterPro" id="IPR057924">
    <property type="entry name" value="Polyoma_VP2"/>
</dbReference>
<accession>A0A0P0I2H9</accession>
<dbReference type="OrthoDB" id="15751at10239"/>
<dbReference type="EMBL" id="KR612374">
    <property type="protein sequence ID" value="ALJ83730.1"/>
    <property type="molecule type" value="Genomic_DNA"/>
</dbReference>
<evidence type="ECO:0000256" key="1">
    <source>
        <dbReference type="SAM" id="MobiDB-lite"/>
    </source>
</evidence>
<sequence length="384" mass="40577">MGIVLALPEFIAAAVAGGAEALEIAGSVGALVEGAADTAAAIGTTAEVLGESLPVTISEAAATVLAQTPEVVEALNAGGQAVGSAVSLGSGLYQAISNTDPQSGTHGISDRIGMANALVPYQQVPTYLQWLRNILSYIPTVQQIWGGLERATQTYQYLDEQYRLREQQYERLIAEFERGVNSGPVAGVIERIRATALERELEVQRIAGDVRDVSTNLREGLSASGRAVANVGSALYNTVSGAASATRAAAGTLGGTVSNVVGHVQGTISTIQDYLRTIGSEASGVSTTMLTDGYNAMPRGISNFGSWVFMSGSDGGTPHYSLDYWVVYALEEALKPLYSTQNAPVESTVEDEDDTEHTPTKNNKKRRRRSVVSRPSKRRHRSAS</sequence>
<evidence type="ECO:0000313" key="3">
    <source>
        <dbReference type="EMBL" id="ALJ83730.1"/>
    </source>
</evidence>
<organism evidence="2 5">
    <name type="scientific">Common vole polyomavirus</name>
    <dbReference type="NCBI Taxonomy" id="1737523"/>
    <lineage>
        <taxon>Viruses</taxon>
        <taxon>Monodnaviria</taxon>
        <taxon>Shotokuvirae</taxon>
        <taxon>Cossaviricota</taxon>
        <taxon>Papovaviricetes</taxon>
        <taxon>Sepolyvirales</taxon>
        <taxon>Polyomaviridae</taxon>
        <taxon>Betapolyomavirus</taxon>
        <taxon>Betapolyomavirus marvalis</taxon>
    </lineage>
</organism>
<dbReference type="RefSeq" id="YP_009174985.1">
    <property type="nucleotide sequence ID" value="NC_028119.1"/>
</dbReference>
<evidence type="ECO:0000313" key="4">
    <source>
        <dbReference type="Proteomes" id="UP000120516"/>
    </source>
</evidence>
<protein>
    <submittedName>
        <fullName evidence="2">VP2</fullName>
    </submittedName>
</protein>
<keyword evidence="5" id="KW-1185">Reference proteome</keyword>
<dbReference type="KEGG" id="vg:26101524"/>
<name>A0A0P0I2H9_9POLY</name>
<evidence type="ECO:0000313" key="5">
    <source>
        <dbReference type="Proteomes" id="UP000165507"/>
    </source>
</evidence>